<dbReference type="EMBL" id="SSNY01000007">
    <property type="protein sequence ID" value="THF56676.1"/>
    <property type="molecule type" value="Genomic_DNA"/>
</dbReference>
<gene>
    <name evidence="2" type="ORF">E6C48_13295</name>
</gene>
<evidence type="ECO:0000313" key="3">
    <source>
        <dbReference type="Proteomes" id="UP000306441"/>
    </source>
</evidence>
<dbReference type="RefSeq" id="WP_136357948.1">
    <property type="nucleotide sequence ID" value="NZ_SSNY01000007.1"/>
</dbReference>
<sequence length="68" mass="7027">MTISKPWYLSRTIWASIVTVLTGAAGLTGLPIDGVDGQALTETLLQIVSAVSGLVAIFGRLSAKARIG</sequence>
<evidence type="ECO:0000256" key="1">
    <source>
        <dbReference type="SAM" id="Phobius"/>
    </source>
</evidence>
<dbReference type="Proteomes" id="UP000306441">
    <property type="component" value="Unassembled WGS sequence"/>
</dbReference>
<name>A0ABY2Q5U5_9HYPH</name>
<reference evidence="2 3" key="1">
    <citation type="submission" date="2019-04" db="EMBL/GenBank/DDBJ databases">
        <title>Mesorhizobium composti sp. nov., isolated from compost.</title>
        <authorList>
            <person name="Lin S.-Y."/>
            <person name="Hameed A."/>
            <person name="Hsieh Y.-T."/>
            <person name="Young C.-C."/>
        </authorList>
    </citation>
    <scope>NUCLEOTIDE SEQUENCE [LARGE SCALE GENOMIC DNA]</scope>
    <source>
        <strain evidence="2 3">CC-YTH430</strain>
    </source>
</reference>
<evidence type="ECO:0000313" key="2">
    <source>
        <dbReference type="EMBL" id="THF56676.1"/>
    </source>
</evidence>
<organism evidence="2 3">
    <name type="scientific">Ollibium composti</name>
    <dbReference type="NCBI Taxonomy" id="2675109"/>
    <lineage>
        <taxon>Bacteria</taxon>
        <taxon>Pseudomonadati</taxon>
        <taxon>Pseudomonadota</taxon>
        <taxon>Alphaproteobacteria</taxon>
        <taxon>Hyphomicrobiales</taxon>
        <taxon>Phyllobacteriaceae</taxon>
        <taxon>Ollibium</taxon>
    </lineage>
</organism>
<accession>A0ABY2Q5U5</accession>
<protein>
    <recommendedName>
        <fullName evidence="4">Holin</fullName>
    </recommendedName>
</protein>
<keyword evidence="1" id="KW-0472">Membrane</keyword>
<keyword evidence="3" id="KW-1185">Reference proteome</keyword>
<proteinExistence type="predicted"/>
<feature type="transmembrane region" description="Helical" evidence="1">
    <location>
        <begin position="12"/>
        <end position="32"/>
    </location>
</feature>
<evidence type="ECO:0008006" key="4">
    <source>
        <dbReference type="Google" id="ProtNLM"/>
    </source>
</evidence>
<keyword evidence="1" id="KW-0812">Transmembrane</keyword>
<comment type="caution">
    <text evidence="2">The sequence shown here is derived from an EMBL/GenBank/DDBJ whole genome shotgun (WGS) entry which is preliminary data.</text>
</comment>
<feature type="transmembrane region" description="Helical" evidence="1">
    <location>
        <begin position="44"/>
        <end position="63"/>
    </location>
</feature>
<keyword evidence="1" id="KW-1133">Transmembrane helix</keyword>